<evidence type="ECO:0000313" key="2">
    <source>
        <dbReference type="EMBL" id="PLX17691.1"/>
    </source>
</evidence>
<keyword evidence="1" id="KW-0812">Transmembrane</keyword>
<keyword evidence="1" id="KW-0472">Membrane</keyword>
<protein>
    <submittedName>
        <fullName evidence="2">Uncharacterized protein</fullName>
    </submittedName>
</protein>
<evidence type="ECO:0000256" key="1">
    <source>
        <dbReference type="SAM" id="Phobius"/>
    </source>
</evidence>
<organism evidence="2 3">
    <name type="scientific">Muiribacterium halophilum</name>
    <dbReference type="NCBI Taxonomy" id="2053465"/>
    <lineage>
        <taxon>Bacteria</taxon>
        <taxon>Candidatus Muiribacteriota</taxon>
        <taxon>Candidatus Muiribacteriia</taxon>
        <taxon>Candidatus Muiribacteriales</taxon>
        <taxon>Candidatus Muiribacteriaceae</taxon>
        <taxon>Candidatus Muiribacterium</taxon>
    </lineage>
</organism>
<gene>
    <name evidence="2" type="ORF">C0601_06580</name>
</gene>
<dbReference type="Proteomes" id="UP000234857">
    <property type="component" value="Unassembled WGS sequence"/>
</dbReference>
<proteinExistence type="predicted"/>
<evidence type="ECO:0000313" key="3">
    <source>
        <dbReference type="Proteomes" id="UP000234857"/>
    </source>
</evidence>
<keyword evidence="1" id="KW-1133">Transmembrane helix</keyword>
<sequence>MENNLFDKIISNINIFFRKNIVFIGIIMVIFAMILFIYTAINAPKDKRDKILFQKPFDNPIDNPMELQEIDIDTKKFCKVNQQFYNTLIQIYYIENKKYPESFDQLMKAEDEKQLECIDGGEYIIGEDHKVYCTLHGELK</sequence>
<dbReference type="AlphaFoldDB" id="A0A2N5ZGB6"/>
<name>A0A2N5ZGB6_MUIH1</name>
<dbReference type="EMBL" id="PKTG01000083">
    <property type="protein sequence ID" value="PLX17691.1"/>
    <property type="molecule type" value="Genomic_DNA"/>
</dbReference>
<reference evidence="2 3" key="1">
    <citation type="submission" date="2017-11" db="EMBL/GenBank/DDBJ databases">
        <title>Genome-resolved metagenomics identifies genetic mobility, metabolic interactions, and unexpected diversity in perchlorate-reducing communities.</title>
        <authorList>
            <person name="Barnum T.P."/>
            <person name="Figueroa I.A."/>
            <person name="Carlstrom C.I."/>
            <person name="Lucas L.N."/>
            <person name="Engelbrektson A.L."/>
            <person name="Coates J.D."/>
        </authorList>
    </citation>
    <scope>NUCLEOTIDE SEQUENCE [LARGE SCALE GENOMIC DNA]</scope>
    <source>
        <strain evidence="2">BM706</strain>
    </source>
</reference>
<feature type="transmembrane region" description="Helical" evidence="1">
    <location>
        <begin position="21"/>
        <end position="41"/>
    </location>
</feature>
<accession>A0A2N5ZGB6</accession>
<comment type="caution">
    <text evidence="2">The sequence shown here is derived from an EMBL/GenBank/DDBJ whole genome shotgun (WGS) entry which is preliminary data.</text>
</comment>